<evidence type="ECO:0000256" key="4">
    <source>
        <dbReference type="ARBA" id="ARBA00022729"/>
    </source>
</evidence>
<dbReference type="Proteomes" id="UP000739069">
    <property type="component" value="Unassembled WGS sequence"/>
</dbReference>
<dbReference type="InterPro" id="IPR002491">
    <property type="entry name" value="ABC_transptr_periplasmic_BD"/>
</dbReference>
<name>A0A943T7K5_9MICC</name>
<keyword evidence="4 6" id="KW-0732">Signal</keyword>
<dbReference type="SUPFAM" id="SSF53807">
    <property type="entry name" value="Helical backbone' metal receptor"/>
    <property type="match status" value="1"/>
</dbReference>
<dbReference type="GO" id="GO:1901678">
    <property type="term" value="P:iron coordination entity transport"/>
    <property type="evidence" value="ECO:0007669"/>
    <property type="project" value="UniProtKB-ARBA"/>
</dbReference>
<comment type="caution">
    <text evidence="8">The sequence shown here is derived from an EMBL/GenBank/DDBJ whole genome shotgun (WGS) entry which is preliminary data.</text>
</comment>
<comment type="similarity">
    <text evidence="2">Belongs to the bacterial solute-binding protein 8 family.</text>
</comment>
<evidence type="ECO:0000256" key="2">
    <source>
        <dbReference type="ARBA" id="ARBA00008814"/>
    </source>
</evidence>
<dbReference type="InterPro" id="IPR006311">
    <property type="entry name" value="TAT_signal"/>
</dbReference>
<dbReference type="Gene3D" id="3.40.50.1980">
    <property type="entry name" value="Nitrogenase molybdenum iron protein domain"/>
    <property type="match status" value="2"/>
</dbReference>
<evidence type="ECO:0000256" key="5">
    <source>
        <dbReference type="SAM" id="MobiDB-lite"/>
    </source>
</evidence>
<feature type="region of interest" description="Disordered" evidence="5">
    <location>
        <begin position="34"/>
        <end position="68"/>
    </location>
</feature>
<evidence type="ECO:0000256" key="1">
    <source>
        <dbReference type="ARBA" id="ARBA00004196"/>
    </source>
</evidence>
<evidence type="ECO:0000313" key="8">
    <source>
        <dbReference type="EMBL" id="MBS6634836.1"/>
    </source>
</evidence>
<dbReference type="PROSITE" id="PS51257">
    <property type="entry name" value="PROKAR_LIPOPROTEIN"/>
    <property type="match status" value="1"/>
</dbReference>
<accession>A0A943T7K5</accession>
<evidence type="ECO:0000313" key="9">
    <source>
        <dbReference type="Proteomes" id="UP000739069"/>
    </source>
</evidence>
<dbReference type="PROSITE" id="PS51318">
    <property type="entry name" value="TAT"/>
    <property type="match status" value="1"/>
</dbReference>
<reference evidence="8" key="1">
    <citation type="submission" date="2021-02" db="EMBL/GenBank/DDBJ databases">
        <title>Infant gut strain persistence is associated with maternal origin, phylogeny, and functional potential including surface adhesion and iron acquisition.</title>
        <authorList>
            <person name="Lou Y.C."/>
        </authorList>
    </citation>
    <scope>NUCLEOTIDE SEQUENCE</scope>
    <source>
        <strain evidence="8">L1_008_092G1_dasL1_008_092G1_concoct_16</strain>
    </source>
</reference>
<dbReference type="CDD" id="cd01146">
    <property type="entry name" value="FhuD"/>
    <property type="match status" value="1"/>
</dbReference>
<protein>
    <submittedName>
        <fullName evidence="8">Iron-siderophore ABC transporter substrate-binding protein</fullName>
    </submittedName>
</protein>
<keyword evidence="3" id="KW-0813">Transport</keyword>
<organism evidence="8 9">
    <name type="scientific">Rothia mucilaginosa</name>
    <dbReference type="NCBI Taxonomy" id="43675"/>
    <lineage>
        <taxon>Bacteria</taxon>
        <taxon>Bacillati</taxon>
        <taxon>Actinomycetota</taxon>
        <taxon>Actinomycetes</taxon>
        <taxon>Micrococcales</taxon>
        <taxon>Micrococcaceae</taxon>
        <taxon>Rothia</taxon>
    </lineage>
</organism>
<evidence type="ECO:0000256" key="3">
    <source>
        <dbReference type="ARBA" id="ARBA00022448"/>
    </source>
</evidence>
<comment type="subcellular location">
    <subcellularLocation>
        <location evidence="1">Cell envelope</location>
    </subcellularLocation>
</comment>
<feature type="domain" description="Fe/B12 periplasmic-binding" evidence="7">
    <location>
        <begin position="89"/>
        <end position="345"/>
    </location>
</feature>
<dbReference type="PANTHER" id="PTHR30532:SF1">
    <property type="entry name" value="IRON(3+)-HYDROXAMATE-BINDING PROTEIN FHUD"/>
    <property type="match status" value="1"/>
</dbReference>
<dbReference type="EMBL" id="JAGZXI010000005">
    <property type="protein sequence ID" value="MBS6634836.1"/>
    <property type="molecule type" value="Genomic_DNA"/>
</dbReference>
<dbReference type="PROSITE" id="PS50983">
    <property type="entry name" value="FE_B12_PBP"/>
    <property type="match status" value="1"/>
</dbReference>
<evidence type="ECO:0000256" key="6">
    <source>
        <dbReference type="SAM" id="SignalP"/>
    </source>
</evidence>
<dbReference type="PANTHER" id="PTHR30532">
    <property type="entry name" value="IRON III DICITRATE-BINDING PERIPLASMIC PROTEIN"/>
    <property type="match status" value="1"/>
</dbReference>
<feature type="compositionally biased region" description="Low complexity" evidence="5">
    <location>
        <begin position="34"/>
        <end position="49"/>
    </location>
</feature>
<evidence type="ECO:0000259" key="7">
    <source>
        <dbReference type="PROSITE" id="PS50983"/>
    </source>
</evidence>
<proteinExistence type="inferred from homology"/>
<feature type="chain" id="PRO_5039454341" evidence="6">
    <location>
        <begin position="28"/>
        <end position="345"/>
    </location>
</feature>
<dbReference type="AlphaFoldDB" id="A0A943T7K5"/>
<feature type="signal peptide" evidence="6">
    <location>
        <begin position="1"/>
        <end position="27"/>
    </location>
</feature>
<sequence>MANMTNKMTRRSFGALALGSFGALALAACGSSSTSGSSSSSPASASATGKKVAPSALPSGMGTTTVDGEFPRTVKHFRGETTIKSAPSKVVILSTGQLDGVLSLGIVPVGAATAGDADLVPAYLKTKFSDKSAELDKIAKVGKRTDPDVEAIANLKPDLILINNTNKKDEVYESLAKIAPTVVTEGTGINWKQDFLLIAAALGTTEKAEKLMEEYNAKAKSVGQKAGNKKTFSFLYASADRTRIFAKSSFVGSICADASLARPAAAQVEKTSIDLSSEQLDQADGDYLFYGVQGGDESKLTGEALWSTLKAVTEKHAHSVDSDMFFLNAGPAAALGVLETIEKAL</sequence>
<dbReference type="GO" id="GO:0030288">
    <property type="term" value="C:outer membrane-bounded periplasmic space"/>
    <property type="evidence" value="ECO:0007669"/>
    <property type="project" value="TreeGrafter"/>
</dbReference>
<gene>
    <name evidence="8" type="ORF">KH265_04135</name>
</gene>
<dbReference type="InterPro" id="IPR051313">
    <property type="entry name" value="Bact_iron-sidero_bind"/>
</dbReference>
<dbReference type="Pfam" id="PF01497">
    <property type="entry name" value="Peripla_BP_2"/>
    <property type="match status" value="1"/>
</dbReference>